<gene>
    <name evidence="1" type="ORF">AB432_002055</name>
</gene>
<name>A0A2Z4MBT5_BREBE</name>
<reference evidence="1 2" key="1">
    <citation type="journal article" date="2015" name="Genome Announc.">
        <title>Draft Genome Sequence of Brevibacillus brevis DZQ7, a Plant Growth-Promoting Rhizobacterium with Broad-Spectrum Antimicrobial Activity.</title>
        <authorList>
            <person name="Hou Q."/>
            <person name="Wang C."/>
            <person name="Hou X."/>
            <person name="Xia Z."/>
            <person name="Ye J."/>
            <person name="Liu K."/>
            <person name="Liu H."/>
            <person name="Wang J."/>
            <person name="Guo H."/>
            <person name="Yu X."/>
            <person name="Yang Y."/>
            <person name="Du B."/>
            <person name="Ding Y."/>
        </authorList>
    </citation>
    <scope>NUCLEOTIDE SEQUENCE [LARGE SCALE GENOMIC DNA]</scope>
    <source>
        <strain evidence="1 2">DZQ7</strain>
    </source>
</reference>
<sequence length="355" mass="39561">MQERRLPRHFMILFVTALLFLLTGCRYKADDITIIDPPTTEQAASLALERVDRLDGVYALGWLSETELLYRTDSETDDELHIRNLQNGSSKPIGIKAKDTAQLSHDRTHVLLADRIHAAVGDLTTGSTLPLQIGEADLSGMMADAKGSWADNGTYVMPIVKRYEYGVVFIDRGGRVTPYTLPTTNQPVEKVAKHGDRLYYLDANKQLKMTVWGSHEEKLLHSKVIDFSLSPDGTRLAFAWETAVDEISLSITDSLGSKPDQPIIKGRLLQQLSWSPDGQRLALSIFSLSQGMTGLYVMDATTGFMLPLSTHANLNSEIVWSPSGQRLFVSDGDRWTQDAQVSTMIYQLKPFNITE</sequence>
<evidence type="ECO:0008006" key="3">
    <source>
        <dbReference type="Google" id="ProtNLM"/>
    </source>
</evidence>
<protein>
    <recommendedName>
        <fullName evidence="3">WD40 repeat domain-containing protein</fullName>
    </recommendedName>
</protein>
<evidence type="ECO:0000313" key="1">
    <source>
        <dbReference type="EMBL" id="AWX53918.1"/>
    </source>
</evidence>
<dbReference type="AlphaFoldDB" id="A0A2Z4MBT5"/>
<dbReference type="InterPro" id="IPR011659">
    <property type="entry name" value="WD40"/>
</dbReference>
<dbReference type="Gene3D" id="2.120.10.30">
    <property type="entry name" value="TolB, C-terminal domain"/>
    <property type="match status" value="1"/>
</dbReference>
<proteinExistence type="predicted"/>
<evidence type="ECO:0000313" key="2">
    <source>
        <dbReference type="Proteomes" id="UP000036061"/>
    </source>
</evidence>
<dbReference type="InterPro" id="IPR011042">
    <property type="entry name" value="6-blade_b-propeller_TolB-like"/>
</dbReference>
<organism evidence="1 2">
    <name type="scientific">Brevibacillus brevis</name>
    <name type="common">Bacillus brevis</name>
    <dbReference type="NCBI Taxonomy" id="1393"/>
    <lineage>
        <taxon>Bacteria</taxon>
        <taxon>Bacillati</taxon>
        <taxon>Bacillota</taxon>
        <taxon>Bacilli</taxon>
        <taxon>Bacillales</taxon>
        <taxon>Paenibacillaceae</taxon>
        <taxon>Brevibacillus</taxon>
    </lineage>
</organism>
<dbReference type="SUPFAM" id="SSF82171">
    <property type="entry name" value="DPP6 N-terminal domain-like"/>
    <property type="match status" value="1"/>
</dbReference>
<dbReference type="Pfam" id="PF07676">
    <property type="entry name" value="PD40"/>
    <property type="match status" value="1"/>
</dbReference>
<dbReference type="Proteomes" id="UP000036061">
    <property type="component" value="Chromosome"/>
</dbReference>
<dbReference type="RefSeq" id="WP_048036080.1">
    <property type="nucleotide sequence ID" value="NZ_CP030117.1"/>
</dbReference>
<dbReference type="PROSITE" id="PS51257">
    <property type="entry name" value="PROKAR_LIPOPROTEIN"/>
    <property type="match status" value="1"/>
</dbReference>
<dbReference type="EMBL" id="CP030117">
    <property type="protein sequence ID" value="AWX53918.1"/>
    <property type="molecule type" value="Genomic_DNA"/>
</dbReference>
<accession>A0A2Z4MBT5</accession>